<proteinExistence type="predicted"/>
<sequence>MQDFLGFRPKYSILGSGALPPVIEKVMYNSVTIREGGAVQNEAGFIADLDAASQDVFGYCVGFRDRDGFSYDHKTANFGGTWTASSQGNSYAASSSNSDSGGNNVVALVIPAFGVVCSGYLSAAAAGTVGSNVAGYYLDILTSAEEQLDETSASTTAAQFQLMRGATARLATDPEHPESTRRVMVLATETEQANDV</sequence>
<dbReference type="EMBL" id="MT144647">
    <property type="protein sequence ID" value="QJH96315.1"/>
    <property type="molecule type" value="Genomic_DNA"/>
</dbReference>
<dbReference type="AlphaFoldDB" id="A0A6H1ZLE2"/>
<evidence type="ECO:0000313" key="2">
    <source>
        <dbReference type="EMBL" id="QJH96315.1"/>
    </source>
</evidence>
<evidence type="ECO:0000313" key="1">
    <source>
        <dbReference type="EMBL" id="QJA48085.1"/>
    </source>
</evidence>
<name>A0A6H1ZLE2_9ZZZZ</name>
<dbReference type="EMBL" id="MT144070">
    <property type="protein sequence ID" value="QJA48085.1"/>
    <property type="molecule type" value="Genomic_DNA"/>
</dbReference>
<reference evidence="1" key="1">
    <citation type="submission" date="2020-03" db="EMBL/GenBank/DDBJ databases">
        <title>The deep terrestrial virosphere.</title>
        <authorList>
            <person name="Holmfeldt K."/>
            <person name="Nilsson E."/>
            <person name="Simone D."/>
            <person name="Lopez-Fernandez M."/>
            <person name="Wu X."/>
            <person name="de Brujin I."/>
            <person name="Lundin D."/>
            <person name="Andersson A."/>
            <person name="Bertilsson S."/>
            <person name="Dopson M."/>
        </authorList>
    </citation>
    <scope>NUCLEOTIDE SEQUENCE</scope>
    <source>
        <strain evidence="1">TM448A00831</strain>
        <strain evidence="2">TM448B00682</strain>
    </source>
</reference>
<protein>
    <submittedName>
        <fullName evidence="1">Uncharacterized protein</fullName>
    </submittedName>
</protein>
<organism evidence="1">
    <name type="scientific">viral metagenome</name>
    <dbReference type="NCBI Taxonomy" id="1070528"/>
    <lineage>
        <taxon>unclassified sequences</taxon>
        <taxon>metagenomes</taxon>
        <taxon>organismal metagenomes</taxon>
    </lineage>
</organism>
<accession>A0A6H1ZLE2</accession>
<gene>
    <name evidence="1" type="ORF">TM448A00831_0016</name>
    <name evidence="2" type="ORF">TM448B00682_0009</name>
</gene>